<reference evidence="1" key="1">
    <citation type="submission" date="2021-01" db="EMBL/GenBank/DDBJ databases">
        <authorList>
            <person name="Corre E."/>
            <person name="Pelletier E."/>
            <person name="Niang G."/>
            <person name="Scheremetjew M."/>
            <person name="Finn R."/>
            <person name="Kale V."/>
            <person name="Holt S."/>
            <person name="Cochrane G."/>
            <person name="Meng A."/>
            <person name="Brown T."/>
            <person name="Cohen L."/>
        </authorList>
    </citation>
    <scope>NUCLEOTIDE SEQUENCE</scope>
    <source>
        <strain evidence="1">RCC3387</strain>
    </source>
</reference>
<accession>A0A6U9AGI5</accession>
<dbReference type="EMBL" id="HBGW01068183">
    <property type="protein sequence ID" value="CAD9617317.1"/>
    <property type="molecule type" value="Transcribed_RNA"/>
</dbReference>
<dbReference type="AlphaFoldDB" id="A0A6U9AGI5"/>
<evidence type="ECO:0000313" key="1">
    <source>
        <dbReference type="EMBL" id="CAD9617317.1"/>
    </source>
</evidence>
<gene>
    <name evidence="1" type="ORF">BRAN1462_LOCUS43432</name>
</gene>
<name>A0A6U9AGI5_9DINO</name>
<protein>
    <submittedName>
        <fullName evidence="1">Uncharacterized protein</fullName>
    </submittedName>
</protein>
<proteinExistence type="predicted"/>
<sequence length="228" mass="24708">MPNPSMAWAACVRRSATDELDEVGWHEDIAVDAVPGADHPPEGLPNLLGLLAPLWACDSNHYMGRRGTSGVRELETKGALAAWLRRSEEAPGTKKGRRRTRELDAEAARVVAAFCGRQPACRVEPSAPELEVLYLTCRSMAAPAVARAVCEQLSWSSGDAGWQPRLRAMCAMEYFAEQGDWGKEVVVKIRSEAEGALAHLACEGGRCAEKAQQVLNTAGRAAPMNVWL</sequence>
<organism evidence="1">
    <name type="scientific">Zooxanthella nutricula</name>
    <dbReference type="NCBI Taxonomy" id="1333877"/>
    <lineage>
        <taxon>Eukaryota</taxon>
        <taxon>Sar</taxon>
        <taxon>Alveolata</taxon>
        <taxon>Dinophyceae</taxon>
        <taxon>Peridiniales</taxon>
        <taxon>Peridiniales incertae sedis</taxon>
        <taxon>Zooxanthella</taxon>
    </lineage>
</organism>